<proteinExistence type="predicted"/>
<evidence type="ECO:0000313" key="2">
    <source>
        <dbReference type="Proteomes" id="UP000050761"/>
    </source>
</evidence>
<dbReference type="WBParaSite" id="HPBE_0001265301-mRNA-1">
    <property type="protein sequence ID" value="HPBE_0001265301-mRNA-1"/>
    <property type="gene ID" value="HPBE_0001265301"/>
</dbReference>
<accession>A0A3P7ZRH0</accession>
<gene>
    <name evidence="1" type="ORF">HPBE_LOCUS12654</name>
</gene>
<evidence type="ECO:0000313" key="3">
    <source>
        <dbReference type="WBParaSite" id="HPBE_0001265301-mRNA-1"/>
    </source>
</evidence>
<organism evidence="2 3">
    <name type="scientific">Heligmosomoides polygyrus</name>
    <name type="common">Parasitic roundworm</name>
    <dbReference type="NCBI Taxonomy" id="6339"/>
    <lineage>
        <taxon>Eukaryota</taxon>
        <taxon>Metazoa</taxon>
        <taxon>Ecdysozoa</taxon>
        <taxon>Nematoda</taxon>
        <taxon>Chromadorea</taxon>
        <taxon>Rhabditida</taxon>
        <taxon>Rhabditina</taxon>
        <taxon>Rhabditomorpha</taxon>
        <taxon>Strongyloidea</taxon>
        <taxon>Heligmosomidae</taxon>
        <taxon>Heligmosomoides</taxon>
    </lineage>
</organism>
<dbReference type="EMBL" id="UZAH01027585">
    <property type="protein sequence ID" value="VDO93069.1"/>
    <property type="molecule type" value="Genomic_DNA"/>
</dbReference>
<reference evidence="1 2" key="1">
    <citation type="submission" date="2018-11" db="EMBL/GenBank/DDBJ databases">
        <authorList>
            <consortium name="Pathogen Informatics"/>
        </authorList>
    </citation>
    <scope>NUCLEOTIDE SEQUENCE [LARGE SCALE GENOMIC DNA]</scope>
</reference>
<evidence type="ECO:0000313" key="1">
    <source>
        <dbReference type="EMBL" id="VDO93069.1"/>
    </source>
</evidence>
<dbReference type="OrthoDB" id="5857386at2759"/>
<dbReference type="Proteomes" id="UP000050761">
    <property type="component" value="Unassembled WGS sequence"/>
</dbReference>
<name>A0A183FW70_HELPZ</name>
<accession>A0A183FW70</accession>
<keyword evidence="2" id="KW-1185">Reference proteome</keyword>
<protein>
    <submittedName>
        <fullName evidence="3">HAMP domain-containing histidine kinase</fullName>
    </submittedName>
</protein>
<reference evidence="3" key="2">
    <citation type="submission" date="2019-09" db="UniProtKB">
        <authorList>
            <consortium name="WormBaseParasite"/>
        </authorList>
    </citation>
    <scope>IDENTIFICATION</scope>
</reference>
<dbReference type="AlphaFoldDB" id="A0A183FW70"/>
<sequence length="199" mass="22925">MKDHYCSISTVDNDARYLARLLTDRQRQWPQVQDDLETIYNELQQQMRVASVNLTQWTHLSDDKFLLSTPASEVLDTVRLLKGALSVREEIARLGTRYFVTNLLYRNATRGLPISQSELDGKAERVIHLMDEQTQKLNADIFQMEELSIAEDLRIGPCSSNSEHFNALFLKQQIEGKDRNEAGSWKLSMSLWQSTTPYA</sequence>